<dbReference type="EMBL" id="JAUTXU010000038">
    <property type="protein sequence ID" value="KAK3717196.1"/>
    <property type="molecule type" value="Genomic_DNA"/>
</dbReference>
<comment type="caution">
    <text evidence="1">The sequence shown here is derived from an EMBL/GenBank/DDBJ whole genome shotgun (WGS) entry which is preliminary data.</text>
</comment>
<dbReference type="Proteomes" id="UP001281147">
    <property type="component" value="Unassembled WGS sequence"/>
</dbReference>
<accession>A0ACC3NI03</accession>
<reference evidence="1" key="1">
    <citation type="submission" date="2023-07" db="EMBL/GenBank/DDBJ databases">
        <title>Black Yeasts Isolated from many extreme environments.</title>
        <authorList>
            <person name="Coleine C."/>
            <person name="Stajich J.E."/>
            <person name="Selbmann L."/>
        </authorList>
    </citation>
    <scope>NUCLEOTIDE SEQUENCE</scope>
    <source>
        <strain evidence="1">CCFEE 5714</strain>
    </source>
</reference>
<protein>
    <submittedName>
        <fullName evidence="1">Uncharacterized protein</fullName>
    </submittedName>
</protein>
<keyword evidence="2" id="KW-1185">Reference proteome</keyword>
<sequence>MENTSSSRGSGVAQSEIRAIPQGSLILVTGATGFIGAHIVNEALKAGYKVRGTSRSEERAEYTKEVFKHHPSYSTAVVSGFEQDGIFDNVVKGCDAIIHVATDTSFDPDPHNVVGPTVAGLESILRSAAKTPSVKRFVLTSSSVADLLPQPGNELTVGVDDWNDEVYEQAWAPPPYTPDQAFATYAASKIASEKAFWKFMKEEKPNFVANTVLPNFNIGTILTAGGPTGSAVPSVLGGNIPPFPSQRTHFTFNKTFTWTDVIEILRELRPDAKTIASPPENDERDLSKVPNELGAELLKKWYHQKGGYTSLRESIEASIKGLD</sequence>
<organism evidence="1 2">
    <name type="scientific">Vermiconidia calcicola</name>
    <dbReference type="NCBI Taxonomy" id="1690605"/>
    <lineage>
        <taxon>Eukaryota</taxon>
        <taxon>Fungi</taxon>
        <taxon>Dikarya</taxon>
        <taxon>Ascomycota</taxon>
        <taxon>Pezizomycotina</taxon>
        <taxon>Dothideomycetes</taxon>
        <taxon>Dothideomycetidae</taxon>
        <taxon>Mycosphaerellales</taxon>
        <taxon>Extremaceae</taxon>
        <taxon>Vermiconidia</taxon>
    </lineage>
</organism>
<name>A0ACC3NI03_9PEZI</name>
<gene>
    <name evidence="1" type="ORF">LTR37_005905</name>
</gene>
<evidence type="ECO:0000313" key="1">
    <source>
        <dbReference type="EMBL" id="KAK3717196.1"/>
    </source>
</evidence>
<proteinExistence type="predicted"/>
<evidence type="ECO:0000313" key="2">
    <source>
        <dbReference type="Proteomes" id="UP001281147"/>
    </source>
</evidence>